<keyword evidence="14" id="KW-1185">Reference proteome</keyword>
<evidence type="ECO:0000256" key="7">
    <source>
        <dbReference type="ARBA" id="ARBA00022807"/>
    </source>
</evidence>
<dbReference type="GO" id="GO:0000045">
    <property type="term" value="P:autophagosome assembly"/>
    <property type="evidence" value="ECO:0007669"/>
    <property type="project" value="TreeGrafter"/>
</dbReference>
<evidence type="ECO:0000256" key="5">
    <source>
        <dbReference type="ARBA" id="ARBA00022670"/>
    </source>
</evidence>
<dbReference type="AlphaFoldDB" id="A0A507QSB2"/>
<comment type="catalytic activity">
    <reaction evidence="10">
        <text>[protein]-C-terminal L-amino acid-glycyl-phosphatidylethanolamide + H2O = [protein]-C-terminal L-amino acid-glycine + a 1,2-diacyl-sn-glycero-3-phosphoethanolamine</text>
        <dbReference type="Rhea" id="RHEA:67548"/>
        <dbReference type="Rhea" id="RHEA-COMP:17323"/>
        <dbReference type="Rhea" id="RHEA-COMP:17324"/>
        <dbReference type="ChEBI" id="CHEBI:15377"/>
        <dbReference type="ChEBI" id="CHEBI:64612"/>
        <dbReference type="ChEBI" id="CHEBI:172940"/>
        <dbReference type="ChEBI" id="CHEBI:172941"/>
    </reaction>
    <physiologicalReaction direction="left-to-right" evidence="10">
        <dbReference type="Rhea" id="RHEA:67549"/>
    </physiologicalReaction>
</comment>
<dbReference type="GO" id="GO:0016485">
    <property type="term" value="P:protein processing"/>
    <property type="evidence" value="ECO:0007669"/>
    <property type="project" value="TreeGrafter"/>
</dbReference>
<dbReference type="GO" id="GO:0000407">
    <property type="term" value="C:phagophore assembly site"/>
    <property type="evidence" value="ECO:0007669"/>
    <property type="project" value="UniProtKB-SubCell"/>
</dbReference>
<dbReference type="GO" id="GO:0019786">
    <property type="term" value="F:protein-phosphatidylethanolamide deconjugating activity"/>
    <property type="evidence" value="ECO:0007669"/>
    <property type="project" value="InterPro"/>
</dbReference>
<dbReference type="GO" id="GO:0015031">
    <property type="term" value="P:protein transport"/>
    <property type="evidence" value="ECO:0007669"/>
    <property type="project" value="UniProtKB-KW"/>
</dbReference>
<comment type="caution">
    <text evidence="13">The sequence shown here is derived from an EMBL/GenBank/DDBJ whole genome shotgun (WGS) entry which is preliminary data.</text>
</comment>
<dbReference type="InterPro" id="IPR038765">
    <property type="entry name" value="Papain-like_cys_pep_sf"/>
</dbReference>
<dbReference type="EC" id="3.4.22.-" evidence="11"/>
<dbReference type="InterPro" id="IPR046792">
    <property type="entry name" value="Peptidase_C54_cat"/>
</dbReference>
<dbReference type="GO" id="GO:0000423">
    <property type="term" value="P:mitophagy"/>
    <property type="evidence" value="ECO:0007669"/>
    <property type="project" value="TreeGrafter"/>
</dbReference>
<organism evidence="13 14">
    <name type="scientific">Monascus purpureus</name>
    <name type="common">Red mold</name>
    <name type="synonym">Monascus anka</name>
    <dbReference type="NCBI Taxonomy" id="5098"/>
    <lineage>
        <taxon>Eukaryota</taxon>
        <taxon>Fungi</taxon>
        <taxon>Dikarya</taxon>
        <taxon>Ascomycota</taxon>
        <taxon>Pezizomycotina</taxon>
        <taxon>Eurotiomycetes</taxon>
        <taxon>Eurotiomycetidae</taxon>
        <taxon>Eurotiales</taxon>
        <taxon>Aspergillaceae</taxon>
        <taxon>Monascus</taxon>
    </lineage>
</organism>
<keyword evidence="3" id="KW-0813">Transport</keyword>
<keyword evidence="9" id="KW-0072">Autophagy</keyword>
<keyword evidence="11" id="KW-0539">Nucleus</keyword>
<comment type="similarity">
    <text evidence="2 11">Belongs to the peptidase C54 family.</text>
</comment>
<dbReference type="SUPFAM" id="SSF54001">
    <property type="entry name" value="Cysteine proteinases"/>
    <property type="match status" value="1"/>
</dbReference>
<evidence type="ECO:0000256" key="11">
    <source>
        <dbReference type="RuleBase" id="RU363115"/>
    </source>
</evidence>
<name>A0A507QSB2_MONPU</name>
<accession>A0A507QSB2</accession>
<keyword evidence="4 11" id="KW-0963">Cytoplasm</keyword>
<reference evidence="13 14" key="1">
    <citation type="submission" date="2019-06" db="EMBL/GenBank/DDBJ databases">
        <title>Wine fermentation using esterase from Monascus purpureus.</title>
        <authorList>
            <person name="Geng C."/>
            <person name="Zhang Y."/>
        </authorList>
    </citation>
    <scope>NUCLEOTIDE SEQUENCE [LARGE SCALE GENOMIC DNA]</scope>
    <source>
        <strain evidence="13">HQ1</strain>
    </source>
</reference>
<protein>
    <recommendedName>
        <fullName evidence="11">Cysteine protease</fullName>
        <ecNumber evidence="11">3.4.22.-</ecNumber>
    </recommendedName>
</protein>
<dbReference type="Proteomes" id="UP000319663">
    <property type="component" value="Unassembled WGS sequence"/>
</dbReference>
<feature type="domain" description="Peptidase C54 catalytic" evidence="12">
    <location>
        <begin position="85"/>
        <end position="374"/>
    </location>
</feature>
<evidence type="ECO:0000256" key="10">
    <source>
        <dbReference type="ARBA" id="ARBA00029362"/>
    </source>
</evidence>
<proteinExistence type="inferred from homology"/>
<evidence type="ECO:0000313" key="14">
    <source>
        <dbReference type="Proteomes" id="UP000319663"/>
    </source>
</evidence>
<evidence type="ECO:0000256" key="8">
    <source>
        <dbReference type="ARBA" id="ARBA00022927"/>
    </source>
</evidence>
<dbReference type="Pfam" id="PF03416">
    <property type="entry name" value="Peptidase_C54"/>
    <property type="match status" value="1"/>
</dbReference>
<keyword evidence="8" id="KW-0653">Protein transport</keyword>
<evidence type="ECO:0000256" key="4">
    <source>
        <dbReference type="ARBA" id="ARBA00022490"/>
    </source>
</evidence>
<keyword evidence="7" id="KW-0788">Thiol protease</keyword>
<evidence type="ECO:0000256" key="9">
    <source>
        <dbReference type="ARBA" id="ARBA00023006"/>
    </source>
</evidence>
<evidence type="ECO:0000259" key="12">
    <source>
        <dbReference type="Pfam" id="PF03416"/>
    </source>
</evidence>
<evidence type="ECO:0000256" key="3">
    <source>
        <dbReference type="ARBA" id="ARBA00022448"/>
    </source>
</evidence>
<dbReference type="PANTHER" id="PTHR22624">
    <property type="entry name" value="CYSTEINE PROTEASE ATG4"/>
    <property type="match status" value="1"/>
</dbReference>
<dbReference type="EMBL" id="VIFY01000131">
    <property type="protein sequence ID" value="TQB69904.1"/>
    <property type="molecule type" value="Genomic_DNA"/>
</dbReference>
<dbReference type="STRING" id="5098.A0A507QSB2"/>
<comment type="function">
    <text evidence="11">Required for selective autophagic degradation of the nucleus (nucleophagy) as well as for mitophagy which contributes to regulate mitochondrial quantity and quality by eliminating the mitochondria to a basal level to fulfill cellular energy requirements and preventing excess ROS production.</text>
</comment>
<keyword evidence="5 11" id="KW-0645">Protease</keyword>
<evidence type="ECO:0000313" key="13">
    <source>
        <dbReference type="EMBL" id="TQB69904.1"/>
    </source>
</evidence>
<dbReference type="PANTHER" id="PTHR22624:SF49">
    <property type="entry name" value="CYSTEINE PROTEASE"/>
    <property type="match status" value="1"/>
</dbReference>
<keyword evidence="6 11" id="KW-0378">Hydrolase</keyword>
<dbReference type="GO" id="GO:0005634">
    <property type="term" value="C:nucleus"/>
    <property type="evidence" value="ECO:0007669"/>
    <property type="project" value="UniProtKB-SubCell"/>
</dbReference>
<gene>
    <name evidence="13" type="primary">ATG4</name>
    <name evidence="13" type="ORF">MPDQ_001265</name>
</gene>
<evidence type="ECO:0000256" key="2">
    <source>
        <dbReference type="ARBA" id="ARBA00010958"/>
    </source>
</evidence>
<comment type="subcellular location">
    <subcellularLocation>
        <location evidence="11">Nucleus</location>
    </subcellularLocation>
    <subcellularLocation>
        <location evidence="11">Cytoplasm</location>
    </subcellularLocation>
    <subcellularLocation>
        <location evidence="1">Preautophagosomal structure</location>
    </subcellularLocation>
</comment>
<dbReference type="GO" id="GO:0035973">
    <property type="term" value="P:aggrephagy"/>
    <property type="evidence" value="ECO:0007669"/>
    <property type="project" value="TreeGrafter"/>
</dbReference>
<dbReference type="InterPro" id="IPR005078">
    <property type="entry name" value="Peptidase_C54"/>
</dbReference>
<dbReference type="OrthoDB" id="2960936at2759"/>
<dbReference type="GO" id="GO:0034727">
    <property type="term" value="P:piecemeal microautophagy of the nucleus"/>
    <property type="evidence" value="ECO:0007669"/>
    <property type="project" value="TreeGrafter"/>
</dbReference>
<sequence>MNNINVQKYKHIVQYFWDPEPRNDQEPDAPIWCLGREYSRNFPPYTIKGPAGSQESMRCADNELREPDTSTAPPVHGLSAHGWPEAFLDDFESKIWVTYRSNFATILKSEEPDATSTMTLGVRLRNQFMDSQGFTSDTGWGCMIRSGQSLLANTLSILLLGRDWRRGSKVEEEAKLLSLFADYPDAPFSIHRFVKHGSESCGKYPGEWFGPSATARCIEALSIECENPMLRVYVTNDNSDVYEDRFLQIARSDSGRVNPTLILIGTRLGIDHITPLYWDALKATLQYPQSVGIAGGRPSASHYFVGAQGSFFFYLDPHHTRPALCYTPDEPYSKEQVDSYHTRRVRRIHIKDMDPSMLIGFLIKDEDDWTDWKRRIISTEGKPIVHVLGGEMQPDFGQGRKEALDEVEALDDFEDGLE</sequence>
<dbReference type="GO" id="GO:0004197">
    <property type="term" value="F:cysteine-type endopeptidase activity"/>
    <property type="evidence" value="ECO:0007669"/>
    <property type="project" value="TreeGrafter"/>
</dbReference>
<evidence type="ECO:0000256" key="1">
    <source>
        <dbReference type="ARBA" id="ARBA00004329"/>
    </source>
</evidence>
<evidence type="ECO:0000256" key="6">
    <source>
        <dbReference type="ARBA" id="ARBA00022801"/>
    </source>
</evidence>